<organism evidence="1 2">
    <name type="scientific">Candidatus Staskawiczbacteria bacterium RIFCSPHIGHO2_02_FULL_34_9</name>
    <dbReference type="NCBI Taxonomy" id="1802206"/>
    <lineage>
        <taxon>Bacteria</taxon>
        <taxon>Candidatus Staskawicziibacteriota</taxon>
    </lineage>
</organism>
<dbReference type="Proteomes" id="UP000176421">
    <property type="component" value="Unassembled WGS sequence"/>
</dbReference>
<name>A0A1G2I4V4_9BACT</name>
<evidence type="ECO:0008006" key="3">
    <source>
        <dbReference type="Google" id="ProtNLM"/>
    </source>
</evidence>
<evidence type="ECO:0000313" key="2">
    <source>
        <dbReference type="Proteomes" id="UP000176421"/>
    </source>
</evidence>
<dbReference type="EMBL" id="MHOS01000001">
    <property type="protein sequence ID" value="OGZ69803.1"/>
    <property type="molecule type" value="Genomic_DNA"/>
</dbReference>
<proteinExistence type="predicted"/>
<reference evidence="1 2" key="1">
    <citation type="journal article" date="2016" name="Nat. Commun.">
        <title>Thousands of microbial genomes shed light on interconnected biogeochemical processes in an aquifer system.</title>
        <authorList>
            <person name="Anantharaman K."/>
            <person name="Brown C.T."/>
            <person name="Hug L.A."/>
            <person name="Sharon I."/>
            <person name="Castelle C.J."/>
            <person name="Probst A.J."/>
            <person name="Thomas B.C."/>
            <person name="Singh A."/>
            <person name="Wilkins M.J."/>
            <person name="Karaoz U."/>
            <person name="Brodie E.L."/>
            <person name="Williams K.H."/>
            <person name="Hubbard S.S."/>
            <person name="Banfield J.F."/>
        </authorList>
    </citation>
    <scope>NUCLEOTIDE SEQUENCE [LARGE SCALE GENOMIC DNA]</scope>
</reference>
<dbReference type="AlphaFoldDB" id="A0A1G2I4V4"/>
<sequence>MLAKTIADISLTDHVKMIKTDKDQIWDPTNKPLIKGGIILQVEDLITTGESSLKVRKAIRDQYPKLPILFVPFLPVVVDRSDPDNRITTIENSRVLPLLKIDIQTFQPDNCPYCAVGSEALRPREGNNWNRLTRKN</sequence>
<comment type="caution">
    <text evidence="1">The sequence shown here is derived from an EMBL/GenBank/DDBJ whole genome shotgun (WGS) entry which is preliminary data.</text>
</comment>
<dbReference type="InterPro" id="IPR029057">
    <property type="entry name" value="PRTase-like"/>
</dbReference>
<accession>A0A1G2I4V4</accession>
<dbReference type="Gene3D" id="3.40.50.2020">
    <property type="match status" value="1"/>
</dbReference>
<dbReference type="CDD" id="cd06223">
    <property type="entry name" value="PRTases_typeI"/>
    <property type="match status" value="1"/>
</dbReference>
<evidence type="ECO:0000313" key="1">
    <source>
        <dbReference type="EMBL" id="OGZ69803.1"/>
    </source>
</evidence>
<dbReference type="STRING" id="1802206.A3D35_00855"/>
<protein>
    <recommendedName>
        <fullName evidence="3">Phosphoribosyltransferase domain-containing protein</fullName>
    </recommendedName>
</protein>
<dbReference type="SUPFAM" id="SSF53271">
    <property type="entry name" value="PRTase-like"/>
    <property type="match status" value="1"/>
</dbReference>
<gene>
    <name evidence="1" type="ORF">A3D35_00855</name>
</gene>
<dbReference type="InterPro" id="IPR000836">
    <property type="entry name" value="PRTase_dom"/>
</dbReference>